<dbReference type="GO" id="GO:0071555">
    <property type="term" value="P:cell wall organization"/>
    <property type="evidence" value="ECO:0007669"/>
    <property type="project" value="UniProtKB-KW"/>
</dbReference>
<evidence type="ECO:0000313" key="14">
    <source>
        <dbReference type="Proteomes" id="UP000288291"/>
    </source>
</evidence>
<dbReference type="SUPFAM" id="SSF56601">
    <property type="entry name" value="beta-lactamase/transpeptidase-like"/>
    <property type="match status" value="1"/>
</dbReference>
<evidence type="ECO:0000256" key="11">
    <source>
        <dbReference type="SAM" id="SignalP"/>
    </source>
</evidence>
<keyword evidence="5" id="KW-0133">Cell shape</keyword>
<dbReference type="InterPro" id="IPR012338">
    <property type="entry name" value="Beta-lactam/transpept-like"/>
</dbReference>
<keyword evidence="14" id="KW-1185">Reference proteome</keyword>
<proteinExistence type="inferred from homology"/>
<dbReference type="InterPro" id="IPR015956">
    <property type="entry name" value="Peniciliin-bd_prot_C_sf"/>
</dbReference>
<evidence type="ECO:0000256" key="2">
    <source>
        <dbReference type="ARBA" id="ARBA00007164"/>
    </source>
</evidence>
<evidence type="ECO:0000256" key="10">
    <source>
        <dbReference type="RuleBase" id="RU004016"/>
    </source>
</evidence>
<feature type="active site" evidence="8">
    <location>
        <position position="138"/>
    </location>
</feature>
<evidence type="ECO:0000256" key="5">
    <source>
        <dbReference type="ARBA" id="ARBA00022960"/>
    </source>
</evidence>
<evidence type="ECO:0000256" key="3">
    <source>
        <dbReference type="ARBA" id="ARBA00022729"/>
    </source>
</evidence>
<evidence type="ECO:0000256" key="9">
    <source>
        <dbReference type="PIRSR" id="PIRSR618044-2"/>
    </source>
</evidence>
<keyword evidence="13" id="KW-0645">Protease</keyword>
<feature type="signal peptide" evidence="11">
    <location>
        <begin position="1"/>
        <end position="32"/>
    </location>
</feature>
<comment type="caution">
    <text evidence="13">The sequence shown here is derived from an EMBL/GenBank/DDBJ whole genome shotgun (WGS) entry which is preliminary data.</text>
</comment>
<accession>A0A437SUI5</accession>
<reference evidence="13 14" key="1">
    <citation type="submission" date="2018-12" db="EMBL/GenBank/DDBJ databases">
        <authorList>
            <person name="Meng J."/>
        </authorList>
    </citation>
    <scope>NUCLEOTIDE SEQUENCE [LARGE SCALE GENOMIC DNA]</scope>
    <source>
        <strain evidence="13 14">HT111-2</strain>
    </source>
</reference>
<dbReference type="InterPro" id="IPR001967">
    <property type="entry name" value="Peptidase_S11_N"/>
</dbReference>
<keyword evidence="3 11" id="KW-0732">Signal</keyword>
<feature type="active site" description="Acyl-ester intermediate" evidence="8">
    <location>
        <position position="74"/>
    </location>
</feature>
<dbReference type="InterPro" id="IPR018044">
    <property type="entry name" value="Peptidase_S11"/>
</dbReference>
<dbReference type="GO" id="GO:0009252">
    <property type="term" value="P:peptidoglycan biosynthetic process"/>
    <property type="evidence" value="ECO:0007669"/>
    <property type="project" value="UniProtKB-KW"/>
</dbReference>
<dbReference type="PANTHER" id="PTHR21581:SF11">
    <property type="entry name" value="D-ALANYL-D-ALANINE CARBOXYPEPTIDASE DACA"/>
    <property type="match status" value="1"/>
</dbReference>
<keyword evidence="7" id="KW-0961">Cell wall biogenesis/degradation</keyword>
<comment type="similarity">
    <text evidence="2 10">Belongs to the peptidase S11 family.</text>
</comment>
<keyword evidence="13" id="KW-0121">Carboxypeptidase</keyword>
<dbReference type="Proteomes" id="UP000288291">
    <property type="component" value="Unassembled WGS sequence"/>
</dbReference>
<dbReference type="RefSeq" id="WP_103661633.1">
    <property type="nucleotide sequence ID" value="NZ_ML136884.1"/>
</dbReference>
<dbReference type="Gene3D" id="2.60.410.10">
    <property type="entry name" value="D-Ala-D-Ala carboxypeptidase, C-terminal domain"/>
    <property type="match status" value="1"/>
</dbReference>
<evidence type="ECO:0000256" key="6">
    <source>
        <dbReference type="ARBA" id="ARBA00022984"/>
    </source>
</evidence>
<dbReference type="SUPFAM" id="SSF69189">
    <property type="entry name" value="Penicillin-binding protein associated domain"/>
    <property type="match status" value="1"/>
</dbReference>
<organism evidence="13 14">
    <name type="scientific">Lactobacillus xujianguonis</name>
    <dbReference type="NCBI Taxonomy" id="2495899"/>
    <lineage>
        <taxon>Bacteria</taxon>
        <taxon>Bacillati</taxon>
        <taxon>Bacillota</taxon>
        <taxon>Bacilli</taxon>
        <taxon>Lactobacillales</taxon>
        <taxon>Lactobacillaceae</taxon>
        <taxon>Lactobacillus</taxon>
    </lineage>
</organism>
<feature type="domain" description="Peptidase S11 D-alanyl-D-alanine carboxypeptidase A N-terminal" evidence="12">
    <location>
        <begin position="40"/>
        <end position="294"/>
    </location>
</feature>
<keyword evidence="6" id="KW-0573">Peptidoglycan synthesis</keyword>
<dbReference type="Gene3D" id="3.40.710.10">
    <property type="entry name" value="DD-peptidase/beta-lactamase superfamily"/>
    <property type="match status" value="1"/>
</dbReference>
<dbReference type="GO" id="GO:0006508">
    <property type="term" value="P:proteolysis"/>
    <property type="evidence" value="ECO:0007669"/>
    <property type="project" value="InterPro"/>
</dbReference>
<dbReference type="GO" id="GO:0008360">
    <property type="term" value="P:regulation of cell shape"/>
    <property type="evidence" value="ECO:0007669"/>
    <property type="project" value="UniProtKB-KW"/>
</dbReference>
<feature type="binding site" evidence="9">
    <location>
        <position position="264"/>
    </location>
    <ligand>
        <name>substrate</name>
    </ligand>
</feature>
<dbReference type="AlphaFoldDB" id="A0A437SUI5"/>
<dbReference type="PANTHER" id="PTHR21581">
    <property type="entry name" value="D-ALANYL-D-ALANINE CARBOXYPEPTIDASE"/>
    <property type="match status" value="1"/>
</dbReference>
<sequence length="431" mass="47286">MKKQFHFKRKLTVLLAAVSLAAATGFSAPVQASSLNTYKQDQLQLNVKSAIAIDSQTGQVLYAKDAEKTLPIASMTKLVTVYLTLNAIKNHKLTWDQKVQPTKAIVKVANNPDYSNVPLKMGHSYTIKQLYQATLIESANGAAMLLGQTIAGSQKNFVNLMREQVKKWGINDAQLYTACGLPNGSLGKDAYPGVSKDAENTMSAKDMAIVGQKLLDDFPFVLNTTKIAHLTFKDGNSKTKMANFNWMLKGLSQYDPSLQVDGLKTGTTDAAGACFIGTINHRGGRIITVVMGARHRDGTDPARFEQTKKLMHWLFSKYQPVILQKGLTFKHARTIHVTDGKNLETNVGLKQATTIWNPVDGQAVSASLTKKTINAPIKKGQTVSEFKFKSGNEKLVSLTQPKGMQAQAKALSGNEQINIFVKIWRWLTGVK</sequence>
<evidence type="ECO:0000256" key="1">
    <source>
        <dbReference type="ARBA" id="ARBA00003217"/>
    </source>
</evidence>
<dbReference type="PRINTS" id="PR00725">
    <property type="entry name" value="DADACBPTASE1"/>
</dbReference>
<evidence type="ECO:0000256" key="4">
    <source>
        <dbReference type="ARBA" id="ARBA00022801"/>
    </source>
</evidence>
<dbReference type="InterPro" id="IPR037167">
    <property type="entry name" value="Peptidase_S11_C_sf"/>
</dbReference>
<dbReference type="GO" id="GO:0009002">
    <property type="term" value="F:serine-type D-Ala-D-Ala carboxypeptidase activity"/>
    <property type="evidence" value="ECO:0007669"/>
    <property type="project" value="InterPro"/>
</dbReference>
<name>A0A437SUI5_9LACO</name>
<evidence type="ECO:0000256" key="8">
    <source>
        <dbReference type="PIRSR" id="PIRSR618044-1"/>
    </source>
</evidence>
<dbReference type="Pfam" id="PF00768">
    <property type="entry name" value="Peptidase_S11"/>
    <property type="match status" value="1"/>
</dbReference>
<feature type="chain" id="PRO_5019516160" evidence="11">
    <location>
        <begin position="33"/>
        <end position="431"/>
    </location>
</feature>
<feature type="active site" description="Proton acceptor" evidence="8">
    <location>
        <position position="77"/>
    </location>
</feature>
<keyword evidence="4" id="KW-0378">Hydrolase</keyword>
<protein>
    <submittedName>
        <fullName evidence="13">D-alanyl-D-alanine carboxypeptidase</fullName>
    </submittedName>
</protein>
<gene>
    <name evidence="13" type="ORF">EJK17_06835</name>
</gene>
<evidence type="ECO:0000313" key="13">
    <source>
        <dbReference type="EMBL" id="RVU70598.1"/>
    </source>
</evidence>
<evidence type="ECO:0000256" key="7">
    <source>
        <dbReference type="ARBA" id="ARBA00023316"/>
    </source>
</evidence>
<evidence type="ECO:0000259" key="12">
    <source>
        <dbReference type="Pfam" id="PF00768"/>
    </source>
</evidence>
<comment type="function">
    <text evidence="1">Removes C-terminal D-alanyl residues from sugar-peptide cell wall precursors.</text>
</comment>
<dbReference type="EMBL" id="RXIA01000016">
    <property type="protein sequence ID" value="RVU70598.1"/>
    <property type="molecule type" value="Genomic_DNA"/>
</dbReference>